<accession>A0A7S2UPI7</accession>
<evidence type="ECO:0000313" key="1">
    <source>
        <dbReference type="EMBL" id="CAD9826319.1"/>
    </source>
</evidence>
<proteinExistence type="predicted"/>
<organism evidence="1">
    <name type="scientific">Attheya septentrionalis</name>
    <dbReference type="NCBI Taxonomy" id="420275"/>
    <lineage>
        <taxon>Eukaryota</taxon>
        <taxon>Sar</taxon>
        <taxon>Stramenopiles</taxon>
        <taxon>Ochrophyta</taxon>
        <taxon>Bacillariophyta</taxon>
        <taxon>Coscinodiscophyceae</taxon>
        <taxon>Chaetocerotophycidae</taxon>
        <taxon>Chaetocerotales</taxon>
        <taxon>Attheyaceae</taxon>
        <taxon>Attheya</taxon>
    </lineage>
</organism>
<gene>
    <name evidence="1" type="ORF">ASEP1449_LOCUS18153</name>
</gene>
<reference evidence="1" key="1">
    <citation type="submission" date="2021-01" db="EMBL/GenBank/DDBJ databases">
        <authorList>
            <person name="Corre E."/>
            <person name="Pelletier E."/>
            <person name="Niang G."/>
            <person name="Scheremetjew M."/>
            <person name="Finn R."/>
            <person name="Kale V."/>
            <person name="Holt S."/>
            <person name="Cochrane G."/>
            <person name="Meng A."/>
            <person name="Brown T."/>
            <person name="Cohen L."/>
        </authorList>
    </citation>
    <scope>NUCLEOTIDE SEQUENCE</scope>
    <source>
        <strain evidence="1">CCMP2084</strain>
    </source>
</reference>
<protein>
    <submittedName>
        <fullName evidence="1">Uncharacterized protein</fullName>
    </submittedName>
</protein>
<sequence length="178" mass="20632">MRYWDPHSNPVLAWPNGVPFPNNPQDLDNTLREILTLSPVEHQPEVCNADVAGLPYLAVLYLAARFQLQDFLIRASAEPVPLDHFENDTQRIVFRGIFLVHYLSDGDVNWAIQQMEAAEYLVDIVDSACRLAILGRMYGIRWDTEWESVDIKYEFYRDPCEDLIEAIRVLERVEHGED</sequence>
<dbReference type="AlphaFoldDB" id="A0A7S2UPI7"/>
<name>A0A7S2UPI7_9STRA</name>
<dbReference type="EMBL" id="HBHQ01026813">
    <property type="protein sequence ID" value="CAD9826319.1"/>
    <property type="molecule type" value="Transcribed_RNA"/>
</dbReference>